<dbReference type="GO" id="GO:0016485">
    <property type="term" value="P:protein processing"/>
    <property type="evidence" value="ECO:0007669"/>
    <property type="project" value="TreeGrafter"/>
</dbReference>
<dbReference type="Pfam" id="PF01750">
    <property type="entry name" value="HycI"/>
    <property type="match status" value="1"/>
</dbReference>
<evidence type="ECO:0008006" key="7">
    <source>
        <dbReference type="Google" id="ProtNLM"/>
    </source>
</evidence>
<reference evidence="5 6" key="2">
    <citation type="submission" date="2016-08" db="EMBL/GenBank/DDBJ databases">
        <title>Orenia metallireducens sp. nov. strain Z6, a Novel Metal-reducing Firmicute from the Deep Subsurface.</title>
        <authorList>
            <person name="Maxim B.I."/>
            <person name="Kenneth K."/>
            <person name="Flynn T.M."/>
            <person name="Oloughlin E.J."/>
            <person name="Locke R.A."/>
            <person name="Weber J.R."/>
            <person name="Egan S.M."/>
            <person name="Mackie R.I."/>
            <person name="Cann I.K."/>
        </authorList>
    </citation>
    <scope>NUCLEOTIDE SEQUENCE [LARGE SCALE GENOMIC DNA]</scope>
    <source>
        <strain evidence="5 6">Z6</strain>
    </source>
</reference>
<keyword evidence="2" id="KW-0645">Protease</keyword>
<dbReference type="RefSeq" id="WP_068716228.1">
    <property type="nucleotide sequence ID" value="NZ_LWDV01000008.1"/>
</dbReference>
<gene>
    <name evidence="5" type="ORF">U472_05225</name>
</gene>
<evidence type="ECO:0000256" key="1">
    <source>
        <dbReference type="ARBA" id="ARBA00006814"/>
    </source>
</evidence>
<evidence type="ECO:0000313" key="6">
    <source>
        <dbReference type="Proteomes" id="UP000093514"/>
    </source>
</evidence>
<name>A0A1C0A9C3_9FIRM</name>
<evidence type="ECO:0000256" key="4">
    <source>
        <dbReference type="ARBA" id="ARBA00022801"/>
    </source>
</evidence>
<dbReference type="PRINTS" id="PR00446">
    <property type="entry name" value="HYDRGNUPTAKE"/>
</dbReference>
<dbReference type="OrthoDB" id="2112056at2"/>
<evidence type="ECO:0000313" key="5">
    <source>
        <dbReference type="EMBL" id="OCL26891.1"/>
    </source>
</evidence>
<dbReference type="InterPro" id="IPR000671">
    <property type="entry name" value="Peptidase_A31"/>
</dbReference>
<organism evidence="5 6">
    <name type="scientific">Orenia metallireducens</name>
    <dbReference type="NCBI Taxonomy" id="1413210"/>
    <lineage>
        <taxon>Bacteria</taxon>
        <taxon>Bacillati</taxon>
        <taxon>Bacillota</taxon>
        <taxon>Clostridia</taxon>
        <taxon>Halanaerobiales</taxon>
        <taxon>Halobacteroidaceae</taxon>
        <taxon>Orenia</taxon>
    </lineage>
</organism>
<evidence type="ECO:0000256" key="3">
    <source>
        <dbReference type="ARBA" id="ARBA00022750"/>
    </source>
</evidence>
<keyword evidence="4" id="KW-0378">Hydrolase</keyword>
<dbReference type="Gene3D" id="3.40.50.1450">
    <property type="entry name" value="HybD-like"/>
    <property type="match status" value="1"/>
</dbReference>
<keyword evidence="3" id="KW-0064">Aspartyl protease</keyword>
<dbReference type="Proteomes" id="UP000093514">
    <property type="component" value="Unassembled WGS sequence"/>
</dbReference>
<dbReference type="SUPFAM" id="SSF53163">
    <property type="entry name" value="HybD-like"/>
    <property type="match status" value="1"/>
</dbReference>
<dbReference type="InterPro" id="IPR023430">
    <property type="entry name" value="Pept_HybD-like_dom_sf"/>
</dbReference>
<dbReference type="GO" id="GO:0004190">
    <property type="term" value="F:aspartic-type endopeptidase activity"/>
    <property type="evidence" value="ECO:0007669"/>
    <property type="project" value="UniProtKB-KW"/>
</dbReference>
<dbReference type="EMBL" id="LWDV01000008">
    <property type="protein sequence ID" value="OCL26891.1"/>
    <property type="molecule type" value="Genomic_DNA"/>
</dbReference>
<dbReference type="GO" id="GO:0008047">
    <property type="term" value="F:enzyme activator activity"/>
    <property type="evidence" value="ECO:0007669"/>
    <property type="project" value="InterPro"/>
</dbReference>
<keyword evidence="6" id="KW-1185">Reference proteome</keyword>
<accession>A0A1C0A9C3</accession>
<proteinExistence type="inferred from homology"/>
<dbReference type="PANTHER" id="PTHR30302:SF1">
    <property type="entry name" value="HYDROGENASE 2 MATURATION PROTEASE"/>
    <property type="match status" value="1"/>
</dbReference>
<dbReference type="PANTHER" id="PTHR30302">
    <property type="entry name" value="HYDROGENASE 1 MATURATION PROTEASE"/>
    <property type="match status" value="1"/>
</dbReference>
<comment type="caution">
    <text evidence="5">The sequence shown here is derived from an EMBL/GenBank/DDBJ whole genome shotgun (WGS) entry which is preliminary data.</text>
</comment>
<reference evidence="6" key="1">
    <citation type="submission" date="2016-07" db="EMBL/GenBank/DDBJ databases">
        <authorList>
            <person name="Florea S."/>
            <person name="Webb J.S."/>
            <person name="Jaromczyk J."/>
            <person name="Schardl C.L."/>
        </authorList>
    </citation>
    <scope>NUCLEOTIDE SEQUENCE [LARGE SCALE GENOMIC DNA]</scope>
    <source>
        <strain evidence="6">Z6</strain>
    </source>
</reference>
<protein>
    <recommendedName>
        <fullName evidence="7">Hydrogenase maturation protease</fullName>
    </recommendedName>
</protein>
<comment type="similarity">
    <text evidence="1">Belongs to the peptidase A31 family.</text>
</comment>
<evidence type="ECO:0000256" key="2">
    <source>
        <dbReference type="ARBA" id="ARBA00022670"/>
    </source>
</evidence>
<sequence length="133" mass="14973">MSYRLAVIGLGDIRKQDKGVAIYLIEKLKVMFSEKLDISFINGGADGEDLFETLQSIQAEKVVILDTMRELIQPGELDYLIIKPTESKSLKELLMVTIGIFSDSWGKKLSTALSDKFYDILNKISNIIKDLLN</sequence>
<dbReference type="AlphaFoldDB" id="A0A1C0A9C3"/>